<gene>
    <name evidence="10" type="ORF">JD292_06795</name>
</gene>
<dbReference type="RefSeq" id="WP_200131969.1">
    <property type="nucleotide sequence ID" value="NZ_JAEHOI010000005.1"/>
</dbReference>
<dbReference type="InterPro" id="IPR026466">
    <property type="entry name" value="Fim_isopep_form_D2_dom"/>
</dbReference>
<dbReference type="InterPro" id="IPR019931">
    <property type="entry name" value="LPXTG_anchor"/>
</dbReference>
<evidence type="ECO:0000256" key="4">
    <source>
        <dbReference type="ARBA" id="ARBA00022729"/>
    </source>
</evidence>
<dbReference type="PANTHER" id="PTHR36108:SF13">
    <property type="entry name" value="COLOSSIN-B-RELATED"/>
    <property type="match status" value="1"/>
</dbReference>
<dbReference type="InterPro" id="IPR032364">
    <property type="entry name" value="GramPos_pilinD1_N"/>
</dbReference>
<evidence type="ECO:0000256" key="5">
    <source>
        <dbReference type="ARBA" id="ARBA00023088"/>
    </source>
</evidence>
<dbReference type="Gene3D" id="2.60.40.10">
    <property type="entry name" value="Immunoglobulins"/>
    <property type="match status" value="2"/>
</dbReference>
<feature type="domain" description="Gram-positive pilin subunit D1 N-terminal" evidence="8">
    <location>
        <begin position="36"/>
        <end position="106"/>
    </location>
</feature>
<dbReference type="NCBIfam" id="TIGR01167">
    <property type="entry name" value="LPXTG_anchor"/>
    <property type="match status" value="1"/>
</dbReference>
<dbReference type="NCBIfam" id="TIGR04226">
    <property type="entry name" value="RrgB_K2N_iso_D2"/>
    <property type="match status" value="1"/>
</dbReference>
<keyword evidence="5" id="KW-0572">Peptidoglycan-anchor</keyword>
<keyword evidence="4" id="KW-0732">Signal</keyword>
<dbReference type="AlphaFoldDB" id="A0A934QEB1"/>
<proteinExistence type="inferred from homology"/>
<dbReference type="GO" id="GO:0005975">
    <property type="term" value="P:carbohydrate metabolic process"/>
    <property type="evidence" value="ECO:0007669"/>
    <property type="project" value="UniProtKB-ARBA"/>
</dbReference>
<organism evidence="10 11">
    <name type="scientific">Leucobacter edaphi</name>
    <dbReference type="NCBI Taxonomy" id="2796472"/>
    <lineage>
        <taxon>Bacteria</taxon>
        <taxon>Bacillati</taxon>
        <taxon>Actinomycetota</taxon>
        <taxon>Actinomycetes</taxon>
        <taxon>Micrococcales</taxon>
        <taxon>Microbacteriaceae</taxon>
        <taxon>Leucobacter</taxon>
    </lineage>
</organism>
<evidence type="ECO:0000259" key="9">
    <source>
        <dbReference type="Pfam" id="PF17802"/>
    </source>
</evidence>
<keyword evidence="3" id="KW-0964">Secreted</keyword>
<accession>A0A934QEB1</accession>
<sequence>MQGLDLKKSESWDILKRLQFTNATTATDPGAVSPQPSTYTLVDQAVQVTAANGIATFGNLPVGAYLVEETKAPANVTAHTAPFFVSVPLPFENKWLNDVHVYPKNSVTGVEKEAGNPDGLGLGAHVPWTVTVKIPTLAPGDTFTRFSITDALDSRLAYAPAASDALSVVGGAAVPADAYTLSAAGSNPVVLSFTDPQGLAWLAANQGKSVSWTLTTQVVSNDGDGSIENNALVNINGDDFETTTPGTTNWGAVQILKHAEGNAAATLSGAVFEVYEAETGGTPIPVRVDAAKPAQTQFTTDNTGRVVIPGLSVGENGSKVYYLKEVVAPGGYALLTDRIAVTVTTGGVATPVEISIANRTDEGTIFPNLPLTGGSGAILLTVIGAGLLAIAVGAVVVRRRKMAAEV</sequence>
<dbReference type="EMBL" id="JAEHOI010000005">
    <property type="protein sequence ID" value="MBK0421779.1"/>
    <property type="molecule type" value="Genomic_DNA"/>
</dbReference>
<reference evidence="10" key="1">
    <citation type="submission" date="2020-12" db="EMBL/GenBank/DDBJ databases">
        <title>Leucobacter sp. CAS2, isolated from Chromium sludge.</title>
        <authorList>
            <person name="Xu Z."/>
        </authorList>
    </citation>
    <scope>NUCLEOTIDE SEQUENCE</scope>
    <source>
        <strain evidence="10">CSA2</strain>
    </source>
</reference>
<dbReference type="Pfam" id="PF17802">
    <property type="entry name" value="SpaA"/>
    <property type="match status" value="1"/>
</dbReference>
<comment type="similarity">
    <text evidence="1">Belongs to the serine-aspartate repeat-containing protein (SDr) family.</text>
</comment>
<evidence type="ECO:0000256" key="6">
    <source>
        <dbReference type="SAM" id="Phobius"/>
    </source>
</evidence>
<feature type="transmembrane region" description="Helical" evidence="6">
    <location>
        <begin position="377"/>
        <end position="397"/>
    </location>
</feature>
<name>A0A934QEB1_9MICO</name>
<evidence type="ECO:0000256" key="3">
    <source>
        <dbReference type="ARBA" id="ARBA00022525"/>
    </source>
</evidence>
<keyword evidence="6" id="KW-1133">Transmembrane helix</keyword>
<dbReference type="Gene3D" id="2.60.40.740">
    <property type="match status" value="1"/>
</dbReference>
<evidence type="ECO:0000256" key="1">
    <source>
        <dbReference type="ARBA" id="ARBA00007257"/>
    </source>
</evidence>
<dbReference type="InterPro" id="IPR013783">
    <property type="entry name" value="Ig-like_fold"/>
</dbReference>
<evidence type="ECO:0000313" key="10">
    <source>
        <dbReference type="EMBL" id="MBK0421779.1"/>
    </source>
</evidence>
<dbReference type="Pfam" id="PF00746">
    <property type="entry name" value="Gram_pos_anchor"/>
    <property type="match status" value="1"/>
</dbReference>
<keyword evidence="6" id="KW-0472">Membrane</keyword>
<evidence type="ECO:0000313" key="11">
    <source>
        <dbReference type="Proteomes" id="UP000618733"/>
    </source>
</evidence>
<dbReference type="InterPro" id="IPR041033">
    <property type="entry name" value="SpaA_PFL_dom_1"/>
</dbReference>
<feature type="domain" description="SpaA-like prealbumin fold" evidence="9">
    <location>
        <begin position="254"/>
        <end position="353"/>
    </location>
</feature>
<dbReference type="Pfam" id="PF16555">
    <property type="entry name" value="GramPos_pilinD1"/>
    <property type="match status" value="1"/>
</dbReference>
<evidence type="ECO:0000256" key="2">
    <source>
        <dbReference type="ARBA" id="ARBA00022512"/>
    </source>
</evidence>
<evidence type="ECO:0000259" key="8">
    <source>
        <dbReference type="Pfam" id="PF16555"/>
    </source>
</evidence>
<keyword evidence="2" id="KW-0134">Cell wall</keyword>
<keyword evidence="11" id="KW-1185">Reference proteome</keyword>
<dbReference type="NCBIfam" id="NF033902">
    <property type="entry name" value="iso_D2_wall_anc"/>
    <property type="match status" value="1"/>
</dbReference>
<dbReference type="PANTHER" id="PTHR36108">
    <property type="entry name" value="COLOSSIN-B-RELATED"/>
    <property type="match status" value="1"/>
</dbReference>
<comment type="caution">
    <text evidence="10">The sequence shown here is derived from an EMBL/GenBank/DDBJ whole genome shotgun (WGS) entry which is preliminary data.</text>
</comment>
<keyword evidence="6" id="KW-0812">Transmembrane</keyword>
<dbReference type="InterPro" id="IPR048052">
    <property type="entry name" value="FM1-like"/>
</dbReference>
<dbReference type="Proteomes" id="UP000618733">
    <property type="component" value="Unassembled WGS sequence"/>
</dbReference>
<protein>
    <submittedName>
        <fullName evidence="10">SpaH/EbpB family LPXTG-anchored major pilin</fullName>
    </submittedName>
</protein>
<evidence type="ECO:0000259" key="7">
    <source>
        <dbReference type="Pfam" id="PF00746"/>
    </source>
</evidence>
<feature type="domain" description="Gram-positive cocci surface proteins LPxTG" evidence="7">
    <location>
        <begin position="368"/>
        <end position="401"/>
    </location>
</feature>